<evidence type="ECO:0000313" key="8">
    <source>
        <dbReference type="Proteomes" id="UP000003250"/>
    </source>
</evidence>
<reference evidence="7 8" key="1">
    <citation type="journal article" date="2012" name="J. Bacteriol.">
        <title>Draft Genome Sequence of Mesorhizobium alhagi CCNWXJ12-2T, a Novel Salt-Resistant Species Isolated from the Desert of Northwestern China.</title>
        <authorList>
            <person name="Zhou M."/>
            <person name="Chen W."/>
            <person name="Chen H."/>
            <person name="Wei G."/>
        </authorList>
    </citation>
    <scope>NUCLEOTIDE SEQUENCE [LARGE SCALE GENOMIC DNA]</scope>
    <source>
        <strain evidence="7 8">CCNWXJ12-2</strain>
    </source>
</reference>
<feature type="domain" description="Polysaccharide export protein N-terminal" evidence="4">
    <location>
        <begin position="26"/>
        <end position="111"/>
    </location>
</feature>
<keyword evidence="2" id="KW-0175">Coiled coil</keyword>
<evidence type="ECO:0000259" key="5">
    <source>
        <dbReference type="Pfam" id="PF10531"/>
    </source>
</evidence>
<dbReference type="EMBL" id="AHAM01000223">
    <property type="protein sequence ID" value="EHK54166.1"/>
    <property type="molecule type" value="Genomic_DNA"/>
</dbReference>
<keyword evidence="1" id="KW-0732">Signal</keyword>
<feature type="domain" description="Soluble ligand binding" evidence="5">
    <location>
        <begin position="117"/>
        <end position="157"/>
    </location>
</feature>
<evidence type="ECO:0000256" key="3">
    <source>
        <dbReference type="SAM" id="MobiDB-lite"/>
    </source>
</evidence>
<dbReference type="PANTHER" id="PTHR33619">
    <property type="entry name" value="POLYSACCHARIDE EXPORT PROTEIN GFCE-RELATED"/>
    <property type="match status" value="1"/>
</dbReference>
<accession>H0HYL0</accession>
<dbReference type="AlphaFoldDB" id="H0HYL0"/>
<evidence type="ECO:0000259" key="6">
    <source>
        <dbReference type="Pfam" id="PF25994"/>
    </source>
</evidence>
<feature type="coiled-coil region" evidence="2">
    <location>
        <begin position="225"/>
        <end position="252"/>
    </location>
</feature>
<dbReference type="GO" id="GO:0015159">
    <property type="term" value="F:polysaccharide transmembrane transporter activity"/>
    <property type="evidence" value="ECO:0007669"/>
    <property type="project" value="InterPro"/>
</dbReference>
<dbReference type="Pfam" id="PF25994">
    <property type="entry name" value="HH_AprE"/>
    <property type="match status" value="1"/>
</dbReference>
<dbReference type="PANTHER" id="PTHR33619:SF3">
    <property type="entry name" value="POLYSACCHARIDE EXPORT PROTEIN GFCE-RELATED"/>
    <property type="match status" value="1"/>
</dbReference>
<evidence type="ECO:0000256" key="1">
    <source>
        <dbReference type="ARBA" id="ARBA00022729"/>
    </source>
</evidence>
<feature type="coiled-coil region" evidence="2">
    <location>
        <begin position="291"/>
        <end position="354"/>
    </location>
</feature>
<gene>
    <name evidence="7" type="ORF">MAXJ12_26508</name>
</gene>
<proteinExistence type="predicted"/>
<evidence type="ECO:0000256" key="2">
    <source>
        <dbReference type="SAM" id="Coils"/>
    </source>
</evidence>
<sequence length="444" mass="48619">MTVLKRLALIGAVSLVVGAHPDPLPAAEYLLGPQDKVRLKIYEWRPSRDVIFEWTALNDEFVVGADGSLFLPFAGQVRAQGTAPGDLARAIADRLMQEMGLGRKPDVAVDIVQFRPFYIVGHVTQPGEFPYRPGLTVLQAIGIAGGLRTREENISRLEREVIAGRGDVGLLELNHISLLARKARLEAELADSKQISFPAALTERSAEGSVALLMQQERLIFDARTDGLRTQLRALSELREFLEKEFASLKTQLTFHDKQIELVTKELSGVSSLVQKGLAVAPRELSLERTLAQIQSERLAAETSLLRARQEISRTDISILELRNRRANEVAETLRETQTQLNEINRKADTAVQLLHESEITAPALLAMRSRSERAQPVYKIVRTTGGGTTEFIADETTPIEPGDSVKIEIPLPQSTISAAHPAASGLTRPETTPAAALDAAGTN</sequence>
<dbReference type="InterPro" id="IPR003715">
    <property type="entry name" value="Poly_export_N"/>
</dbReference>
<dbReference type="Proteomes" id="UP000003250">
    <property type="component" value="Unassembled WGS sequence"/>
</dbReference>
<organism evidence="7 8">
    <name type="scientific">Mesorhizobium alhagi CCNWXJ12-2</name>
    <dbReference type="NCBI Taxonomy" id="1107882"/>
    <lineage>
        <taxon>Bacteria</taxon>
        <taxon>Pseudomonadati</taxon>
        <taxon>Pseudomonadota</taxon>
        <taxon>Alphaproteobacteria</taxon>
        <taxon>Hyphomicrobiales</taxon>
        <taxon>Phyllobacteriaceae</taxon>
        <taxon>Allomesorhizobium</taxon>
    </lineage>
</organism>
<dbReference type="InterPro" id="IPR058781">
    <property type="entry name" value="HH_AprE-like"/>
</dbReference>
<evidence type="ECO:0000259" key="4">
    <source>
        <dbReference type="Pfam" id="PF02563"/>
    </source>
</evidence>
<dbReference type="Pfam" id="PF02563">
    <property type="entry name" value="Poly_export"/>
    <property type="match status" value="1"/>
</dbReference>
<dbReference type="PATRIC" id="fig|1107882.3.peg.5143"/>
<feature type="domain" description="AprE-like long alpha-helical hairpin" evidence="6">
    <location>
        <begin position="168"/>
        <end position="351"/>
    </location>
</feature>
<dbReference type="InterPro" id="IPR049712">
    <property type="entry name" value="Poly_export"/>
</dbReference>
<feature type="region of interest" description="Disordered" evidence="3">
    <location>
        <begin position="421"/>
        <end position="444"/>
    </location>
</feature>
<evidence type="ECO:0000313" key="7">
    <source>
        <dbReference type="EMBL" id="EHK54166.1"/>
    </source>
</evidence>
<dbReference type="Gene3D" id="3.30.1950.10">
    <property type="entry name" value="wza like domain"/>
    <property type="match status" value="1"/>
</dbReference>
<dbReference type="Pfam" id="PF10531">
    <property type="entry name" value="SLBB"/>
    <property type="match status" value="1"/>
</dbReference>
<protein>
    <submittedName>
        <fullName evidence="7">OMA family outer membrane saccharide export protein</fullName>
    </submittedName>
</protein>
<dbReference type="InterPro" id="IPR019554">
    <property type="entry name" value="Soluble_ligand-bd"/>
</dbReference>
<keyword evidence="8" id="KW-1185">Reference proteome</keyword>
<dbReference type="RefSeq" id="WP_008838878.1">
    <property type="nucleotide sequence ID" value="NZ_AHAM01000223.1"/>
</dbReference>
<name>H0HYL0_9HYPH</name>